<reference evidence="8 9" key="1">
    <citation type="submission" date="2016-11" db="EMBL/GenBank/DDBJ databases">
        <authorList>
            <person name="Jaros S."/>
            <person name="Januszkiewicz K."/>
            <person name="Wedrychowicz H."/>
        </authorList>
    </citation>
    <scope>NUCLEOTIDE SEQUENCE [LARGE SCALE GENOMIC DNA]</scope>
    <source>
        <strain evidence="8 9">CECT 7868</strain>
    </source>
</reference>
<evidence type="ECO:0000256" key="5">
    <source>
        <dbReference type="SAM" id="Phobius"/>
    </source>
</evidence>
<dbReference type="SMART" id="SM00283">
    <property type="entry name" value="MA"/>
    <property type="match status" value="1"/>
</dbReference>
<name>A0A1M5WU35_9VIBR</name>
<evidence type="ECO:0000256" key="4">
    <source>
        <dbReference type="PROSITE-ProRule" id="PRU00284"/>
    </source>
</evidence>
<evidence type="ECO:0000259" key="6">
    <source>
        <dbReference type="PROSITE" id="PS50111"/>
    </source>
</evidence>
<evidence type="ECO:0000313" key="9">
    <source>
        <dbReference type="Proteomes" id="UP000184608"/>
    </source>
</evidence>
<dbReference type="Pfam" id="PF00672">
    <property type="entry name" value="HAMP"/>
    <property type="match status" value="1"/>
</dbReference>
<dbReference type="Gene3D" id="3.30.450.20">
    <property type="entry name" value="PAS domain"/>
    <property type="match status" value="2"/>
</dbReference>
<dbReference type="Gene3D" id="1.10.287.950">
    <property type="entry name" value="Methyl-accepting chemotaxis protein"/>
    <property type="match status" value="1"/>
</dbReference>
<comment type="similarity">
    <text evidence="3">Belongs to the methyl-accepting chemotaxis (MCP) protein family.</text>
</comment>
<evidence type="ECO:0000313" key="8">
    <source>
        <dbReference type="EMBL" id="SHH90991.1"/>
    </source>
</evidence>
<dbReference type="STRING" id="1216006.VA7868_00867"/>
<keyword evidence="9" id="KW-1185">Reference proteome</keyword>
<feature type="transmembrane region" description="Helical" evidence="5">
    <location>
        <begin position="12"/>
        <end position="30"/>
    </location>
</feature>
<dbReference type="PANTHER" id="PTHR32089">
    <property type="entry name" value="METHYL-ACCEPTING CHEMOTAXIS PROTEIN MCPB"/>
    <property type="match status" value="1"/>
</dbReference>
<organism evidence="8 9">
    <name type="scientific">Vibrio aerogenes CECT 7868</name>
    <dbReference type="NCBI Taxonomy" id="1216006"/>
    <lineage>
        <taxon>Bacteria</taxon>
        <taxon>Pseudomonadati</taxon>
        <taxon>Pseudomonadota</taxon>
        <taxon>Gammaproteobacteria</taxon>
        <taxon>Vibrionales</taxon>
        <taxon>Vibrionaceae</taxon>
        <taxon>Vibrio</taxon>
    </lineage>
</organism>
<dbReference type="FunFam" id="1.10.287.950:FF:000001">
    <property type="entry name" value="Methyl-accepting chemotaxis sensory transducer"/>
    <property type="match status" value="1"/>
</dbReference>
<dbReference type="AlphaFoldDB" id="A0A1M5WU35"/>
<dbReference type="Pfam" id="PF00015">
    <property type="entry name" value="MCPsignal"/>
    <property type="match status" value="1"/>
</dbReference>
<dbReference type="RefSeq" id="WP_073602620.1">
    <property type="nucleotide sequence ID" value="NZ_FQXZ01000007.1"/>
</dbReference>
<dbReference type="PROSITE" id="PS50885">
    <property type="entry name" value="HAMP"/>
    <property type="match status" value="1"/>
</dbReference>
<dbReference type="EMBL" id="FQXZ01000007">
    <property type="protein sequence ID" value="SHH90991.1"/>
    <property type="molecule type" value="Genomic_DNA"/>
</dbReference>
<evidence type="ECO:0000256" key="2">
    <source>
        <dbReference type="ARBA" id="ARBA00023224"/>
    </source>
</evidence>
<keyword evidence="5" id="KW-0472">Membrane</keyword>
<feature type="domain" description="HAMP" evidence="7">
    <location>
        <begin position="305"/>
        <end position="359"/>
    </location>
</feature>
<sequence>MVGFGFKKTLLFSIIAIVAITLGSSSFLSYHEASDIFRASIYADMEERVNIEAQKITDFFQMKAETVSRVADDYRHHQYTDEHIERMRVAAAASGIPELKVGLANGDAYVSYSDDVWVDGKKPSGYDPRKRGWYQDALKSSGTIFTAPYRDITTGELIISIGKHAGHGTVILGNIPLSVLSEAVSEIHLKGIVALIIADDSTILASSSAVAKTETKLSSYPDLADIARKVVTQQVEHGEYDYTLNGVNKVMFARKINYGDKSWYMMIGLNKDVVFKKLNDMKYKALILASLYIALSIIVTLLVLNYLYRPILALKKTITGLSQGNGDLTQRLEVQSNDDLGQIADGVNQFIASLQNMMLDIQASTLSLKDNISSLKTQSDDNATILNQHVQETEQVVTAIEEMNATADSVAQHAGDAAQLTKEAETIGNNALTVMDEGKNKVVSLVDEVGTTANILQLMSEETKEINAVLTVIGDIAEQTNLLALNAAIEAARAGEQGRGFAVVADEVRALASRTQSSTEEIEQALNQLLSRNTEVVNSMNATKSTCQQTSDTTERVSQSITSLTDQVTGITELSIQIATAAEEQSSVSQEISRNMSTINSMVNQLNENGEATALQTGNITRVNNDLIAIINQFKLQ</sequence>
<gene>
    <name evidence="8" type="primary">pctC_7</name>
    <name evidence="8" type="ORF">VA7868_00867</name>
</gene>
<dbReference type="PANTHER" id="PTHR32089:SF55">
    <property type="entry name" value="METHYL ACCEPTING SENSORY TRANSDUCER WITH CACHE_2 SMALL MOLECULE BINDING DOMAIN"/>
    <property type="match status" value="1"/>
</dbReference>
<evidence type="ECO:0000256" key="3">
    <source>
        <dbReference type="ARBA" id="ARBA00029447"/>
    </source>
</evidence>
<dbReference type="InterPro" id="IPR029151">
    <property type="entry name" value="Sensor-like_sf"/>
</dbReference>
<keyword evidence="2 4" id="KW-0807">Transducer</keyword>
<evidence type="ECO:0000259" key="7">
    <source>
        <dbReference type="PROSITE" id="PS50885"/>
    </source>
</evidence>
<keyword evidence="5" id="KW-0812">Transmembrane</keyword>
<dbReference type="OrthoDB" id="2489132at2"/>
<accession>A0A1M5WU35</accession>
<dbReference type="SMART" id="SM00304">
    <property type="entry name" value="HAMP"/>
    <property type="match status" value="2"/>
</dbReference>
<dbReference type="CDD" id="cd06225">
    <property type="entry name" value="HAMP"/>
    <property type="match status" value="1"/>
</dbReference>
<feature type="transmembrane region" description="Helical" evidence="5">
    <location>
        <begin position="285"/>
        <end position="308"/>
    </location>
</feature>
<dbReference type="GO" id="GO:0007165">
    <property type="term" value="P:signal transduction"/>
    <property type="evidence" value="ECO:0007669"/>
    <property type="project" value="UniProtKB-KW"/>
</dbReference>
<dbReference type="SUPFAM" id="SSF103190">
    <property type="entry name" value="Sensory domain-like"/>
    <property type="match status" value="1"/>
</dbReference>
<dbReference type="PROSITE" id="PS50111">
    <property type="entry name" value="CHEMOTAXIS_TRANSDUC_2"/>
    <property type="match status" value="1"/>
</dbReference>
<dbReference type="InterPro" id="IPR003660">
    <property type="entry name" value="HAMP_dom"/>
</dbReference>
<dbReference type="Proteomes" id="UP000184608">
    <property type="component" value="Unassembled WGS sequence"/>
</dbReference>
<dbReference type="SUPFAM" id="SSF58104">
    <property type="entry name" value="Methyl-accepting chemotaxis protein (MCP) signaling domain"/>
    <property type="match status" value="1"/>
</dbReference>
<feature type="domain" description="Methyl-accepting transducer" evidence="6">
    <location>
        <begin position="364"/>
        <end position="600"/>
    </location>
</feature>
<keyword evidence="5" id="KW-1133">Transmembrane helix</keyword>
<dbReference type="InterPro" id="IPR004089">
    <property type="entry name" value="MCPsignal_dom"/>
</dbReference>
<comment type="subcellular location">
    <subcellularLocation>
        <location evidence="1">Cell inner membrane</location>
    </subcellularLocation>
</comment>
<proteinExistence type="inferred from homology"/>
<evidence type="ECO:0000256" key="1">
    <source>
        <dbReference type="ARBA" id="ARBA00004533"/>
    </source>
</evidence>
<dbReference type="GO" id="GO:0006935">
    <property type="term" value="P:chemotaxis"/>
    <property type="evidence" value="ECO:0007669"/>
    <property type="project" value="UniProtKB-ARBA"/>
</dbReference>
<dbReference type="CDD" id="cd11386">
    <property type="entry name" value="MCP_signal"/>
    <property type="match status" value="1"/>
</dbReference>
<protein>
    <submittedName>
        <fullName evidence="8">Methyl-accepting chemotaxis protein PctC</fullName>
    </submittedName>
</protein>
<dbReference type="GO" id="GO:0005886">
    <property type="term" value="C:plasma membrane"/>
    <property type="evidence" value="ECO:0007669"/>
    <property type="project" value="UniProtKB-SubCell"/>
</dbReference>